<gene>
    <name evidence="1" type="ORF">C8N35_111136</name>
</gene>
<protein>
    <submittedName>
        <fullName evidence="1">Tir chaperone family protein CesT</fullName>
    </submittedName>
</protein>
<dbReference type="Proteomes" id="UP000244081">
    <property type="component" value="Unassembled WGS sequence"/>
</dbReference>
<evidence type="ECO:0000313" key="1">
    <source>
        <dbReference type="EMBL" id="PTW56673.1"/>
    </source>
</evidence>
<name>A0A2T5UYT5_9HYPH</name>
<keyword evidence="2" id="KW-1185">Reference proteome</keyword>
<sequence>MDRSVFERTIRDFWSHLALGEPVFDEDDVIVLEVDDLDVALKPGDDDETLVVEMRVGQLCENDSVRRVELEKVLKLNFALSPARDTLTVCERDAGKPGVIFARGFYRTTRHDFEKLSDLVYDVISTFETLRVIIADDNAPVQFGNIAGRTRETSAGADFLILKP</sequence>
<proteinExistence type="predicted"/>
<dbReference type="RefSeq" id="WP_170122204.1">
    <property type="nucleotide sequence ID" value="NZ_QAYG01000011.1"/>
</dbReference>
<dbReference type="Pfam" id="PF05932">
    <property type="entry name" value="CesT"/>
    <property type="match status" value="1"/>
</dbReference>
<dbReference type="SUPFAM" id="SSF69635">
    <property type="entry name" value="Type III secretory system chaperone-like"/>
    <property type="match status" value="1"/>
</dbReference>
<dbReference type="EMBL" id="QAYG01000011">
    <property type="protein sequence ID" value="PTW56673.1"/>
    <property type="molecule type" value="Genomic_DNA"/>
</dbReference>
<comment type="caution">
    <text evidence="1">The sequence shown here is derived from an EMBL/GenBank/DDBJ whole genome shotgun (WGS) entry which is preliminary data.</text>
</comment>
<organism evidence="1 2">
    <name type="scientific">Breoghania corrubedonensis</name>
    <dbReference type="NCBI Taxonomy" id="665038"/>
    <lineage>
        <taxon>Bacteria</taxon>
        <taxon>Pseudomonadati</taxon>
        <taxon>Pseudomonadota</taxon>
        <taxon>Alphaproteobacteria</taxon>
        <taxon>Hyphomicrobiales</taxon>
        <taxon>Stappiaceae</taxon>
        <taxon>Breoghania</taxon>
    </lineage>
</organism>
<dbReference type="AlphaFoldDB" id="A0A2T5UYT5"/>
<dbReference type="Gene3D" id="3.30.1460.10">
    <property type="match status" value="1"/>
</dbReference>
<evidence type="ECO:0000313" key="2">
    <source>
        <dbReference type="Proteomes" id="UP000244081"/>
    </source>
</evidence>
<dbReference type="GO" id="GO:0030254">
    <property type="term" value="P:protein secretion by the type III secretion system"/>
    <property type="evidence" value="ECO:0007669"/>
    <property type="project" value="InterPro"/>
</dbReference>
<accession>A0A2T5UYT5</accession>
<dbReference type="CDD" id="cd16364">
    <property type="entry name" value="T3SC_I-like"/>
    <property type="match status" value="1"/>
</dbReference>
<reference evidence="1 2" key="1">
    <citation type="submission" date="2018-04" db="EMBL/GenBank/DDBJ databases">
        <title>Genomic Encyclopedia of Archaeal and Bacterial Type Strains, Phase II (KMG-II): from individual species to whole genera.</title>
        <authorList>
            <person name="Goeker M."/>
        </authorList>
    </citation>
    <scope>NUCLEOTIDE SEQUENCE [LARGE SCALE GENOMIC DNA]</scope>
    <source>
        <strain evidence="1 2">DSM 23382</strain>
    </source>
</reference>
<dbReference type="InterPro" id="IPR010261">
    <property type="entry name" value="Tir_chaperone"/>
</dbReference>